<protein>
    <recommendedName>
        <fullName evidence="7">Transcription initiation factor TFIID subunit 12 domain-containing protein</fullName>
    </recommendedName>
</protein>
<name>A0A426ZXS6_ENSVE</name>
<dbReference type="GO" id="GO:0003677">
    <property type="term" value="F:DNA binding"/>
    <property type="evidence" value="ECO:0007669"/>
    <property type="project" value="TreeGrafter"/>
</dbReference>
<dbReference type="PANTHER" id="PTHR12264">
    <property type="entry name" value="TRANSCRIPTION INITIATION FACTOR TFIID SUBUNIT 12"/>
    <property type="match status" value="1"/>
</dbReference>
<feature type="region of interest" description="Disordered" evidence="6">
    <location>
        <begin position="104"/>
        <end position="141"/>
    </location>
</feature>
<comment type="subcellular location">
    <subcellularLocation>
        <location evidence="1">Nucleus</location>
    </subcellularLocation>
</comment>
<evidence type="ECO:0000256" key="6">
    <source>
        <dbReference type="SAM" id="MobiDB-lite"/>
    </source>
</evidence>
<dbReference type="GO" id="GO:0046982">
    <property type="term" value="F:protein heterodimerization activity"/>
    <property type="evidence" value="ECO:0007669"/>
    <property type="project" value="InterPro"/>
</dbReference>
<comment type="similarity">
    <text evidence="2">Belongs to the TAF12 family.</text>
</comment>
<evidence type="ECO:0000256" key="5">
    <source>
        <dbReference type="ARBA" id="ARBA00023242"/>
    </source>
</evidence>
<organism evidence="8 9">
    <name type="scientific">Ensete ventricosum</name>
    <name type="common">Abyssinian banana</name>
    <name type="synonym">Musa ensete</name>
    <dbReference type="NCBI Taxonomy" id="4639"/>
    <lineage>
        <taxon>Eukaryota</taxon>
        <taxon>Viridiplantae</taxon>
        <taxon>Streptophyta</taxon>
        <taxon>Embryophyta</taxon>
        <taxon>Tracheophyta</taxon>
        <taxon>Spermatophyta</taxon>
        <taxon>Magnoliopsida</taxon>
        <taxon>Liliopsida</taxon>
        <taxon>Zingiberales</taxon>
        <taxon>Musaceae</taxon>
        <taxon>Ensete</taxon>
    </lineage>
</organism>
<evidence type="ECO:0000256" key="4">
    <source>
        <dbReference type="ARBA" id="ARBA00023163"/>
    </source>
</evidence>
<dbReference type="Pfam" id="PF03847">
    <property type="entry name" value="TFIID_20kDa"/>
    <property type="match status" value="1"/>
</dbReference>
<dbReference type="PANTHER" id="PTHR12264:SF21">
    <property type="entry name" value="TRANSCRIPTION INITIATION FACTOR TFIID SUBUNIT 12"/>
    <property type="match status" value="1"/>
</dbReference>
<proteinExistence type="inferred from homology"/>
<dbReference type="Gene3D" id="1.10.20.10">
    <property type="entry name" value="Histone, subunit A"/>
    <property type="match status" value="1"/>
</dbReference>
<evidence type="ECO:0000259" key="7">
    <source>
        <dbReference type="Pfam" id="PF03847"/>
    </source>
</evidence>
<feature type="compositionally biased region" description="Polar residues" evidence="6">
    <location>
        <begin position="31"/>
        <end position="57"/>
    </location>
</feature>
<feature type="non-terminal residue" evidence="8">
    <location>
        <position position="1"/>
    </location>
</feature>
<dbReference type="GO" id="GO:0051123">
    <property type="term" value="P:RNA polymerase II preinitiation complex assembly"/>
    <property type="evidence" value="ECO:0007669"/>
    <property type="project" value="TreeGrafter"/>
</dbReference>
<keyword evidence="3" id="KW-0805">Transcription regulation</keyword>
<dbReference type="GO" id="GO:0017025">
    <property type="term" value="F:TBP-class protein binding"/>
    <property type="evidence" value="ECO:0007669"/>
    <property type="project" value="TreeGrafter"/>
</dbReference>
<feature type="compositionally biased region" description="Low complexity" evidence="6">
    <location>
        <begin position="111"/>
        <end position="135"/>
    </location>
</feature>
<sequence>VRQPIQGIQNIGMIGSLSTTTQIRPGGATGPPQQRFVQPTSRAASPSANQTLGSQIDPSEKLDSEVEDVLVEIAEDFVESFTNDIHKERLAVVLAGNVKKIKKSMAATGDASNAKNASGGPAAASSKSHAPKAPAIGSPKA</sequence>
<evidence type="ECO:0000256" key="3">
    <source>
        <dbReference type="ARBA" id="ARBA00023015"/>
    </source>
</evidence>
<evidence type="ECO:0000313" key="8">
    <source>
        <dbReference type="EMBL" id="RRT68771.1"/>
    </source>
</evidence>
<dbReference type="InterPro" id="IPR003228">
    <property type="entry name" value="TFIID_TAF12_dom"/>
</dbReference>
<dbReference type="GO" id="GO:0000124">
    <property type="term" value="C:SAGA complex"/>
    <property type="evidence" value="ECO:0007669"/>
    <property type="project" value="InterPro"/>
</dbReference>
<keyword evidence="4" id="KW-0804">Transcription</keyword>
<dbReference type="EMBL" id="AMZH03004586">
    <property type="protein sequence ID" value="RRT68771.1"/>
    <property type="molecule type" value="Genomic_DNA"/>
</dbReference>
<feature type="domain" description="Transcription initiation factor TFIID subunit 12" evidence="7">
    <location>
        <begin position="52"/>
        <end position="85"/>
    </location>
</feature>
<dbReference type="GO" id="GO:0005669">
    <property type="term" value="C:transcription factor TFIID complex"/>
    <property type="evidence" value="ECO:0007669"/>
    <property type="project" value="InterPro"/>
</dbReference>
<dbReference type="InterPro" id="IPR037794">
    <property type="entry name" value="TAF12"/>
</dbReference>
<accession>A0A426ZXS6</accession>
<evidence type="ECO:0000256" key="1">
    <source>
        <dbReference type="ARBA" id="ARBA00004123"/>
    </source>
</evidence>
<dbReference type="Proteomes" id="UP000287651">
    <property type="component" value="Unassembled WGS sequence"/>
</dbReference>
<evidence type="ECO:0000313" key="9">
    <source>
        <dbReference type="Proteomes" id="UP000287651"/>
    </source>
</evidence>
<comment type="caution">
    <text evidence="8">The sequence shown here is derived from an EMBL/GenBank/DDBJ whole genome shotgun (WGS) entry which is preliminary data.</text>
</comment>
<evidence type="ECO:0000256" key="2">
    <source>
        <dbReference type="ARBA" id="ARBA00007530"/>
    </source>
</evidence>
<dbReference type="InterPro" id="IPR009072">
    <property type="entry name" value="Histone-fold"/>
</dbReference>
<keyword evidence="5" id="KW-0539">Nucleus</keyword>
<reference evidence="8 9" key="1">
    <citation type="journal article" date="2014" name="Agronomy (Basel)">
        <title>A Draft Genome Sequence for Ensete ventricosum, the Drought-Tolerant Tree Against Hunger.</title>
        <authorList>
            <person name="Harrison J."/>
            <person name="Moore K.A."/>
            <person name="Paszkiewicz K."/>
            <person name="Jones T."/>
            <person name="Grant M."/>
            <person name="Ambacheew D."/>
            <person name="Muzemil S."/>
            <person name="Studholme D.J."/>
        </authorList>
    </citation>
    <scope>NUCLEOTIDE SEQUENCE [LARGE SCALE GENOMIC DNA]</scope>
</reference>
<feature type="region of interest" description="Disordered" evidence="6">
    <location>
        <begin position="16"/>
        <end position="63"/>
    </location>
</feature>
<gene>
    <name evidence="8" type="ORF">B296_00008495</name>
</gene>
<dbReference type="AlphaFoldDB" id="A0A426ZXS6"/>